<proteinExistence type="inferred from homology"/>
<dbReference type="PROSITE" id="PS50217">
    <property type="entry name" value="BZIP"/>
    <property type="match status" value="1"/>
</dbReference>
<dbReference type="InterPro" id="IPR050946">
    <property type="entry name" value="AP-1_TF_bZIP"/>
</dbReference>
<evidence type="ECO:0000256" key="5">
    <source>
        <dbReference type="ARBA" id="ARBA00023159"/>
    </source>
</evidence>
<evidence type="ECO:0000256" key="4">
    <source>
        <dbReference type="ARBA" id="ARBA00023125"/>
    </source>
</evidence>
<dbReference type="AlphaFoldDB" id="A0A376BAP8"/>
<keyword evidence="5" id="KW-0010">Activator</keyword>
<dbReference type="GO" id="GO:0005634">
    <property type="term" value="C:nucleus"/>
    <property type="evidence" value="ECO:0007669"/>
    <property type="project" value="UniProtKB-SubCell"/>
</dbReference>
<feature type="domain" description="BZIP" evidence="10">
    <location>
        <begin position="219"/>
        <end position="268"/>
    </location>
</feature>
<dbReference type="InterPro" id="IPR046347">
    <property type="entry name" value="bZIP_sf"/>
</dbReference>
<name>A0A376BAP8_9ASCO</name>
<evidence type="ECO:0000313" key="12">
    <source>
        <dbReference type="Proteomes" id="UP000262825"/>
    </source>
</evidence>
<dbReference type="Gene3D" id="3.30.160.60">
    <property type="entry name" value="Classic Zinc Finger"/>
    <property type="match status" value="1"/>
</dbReference>
<keyword evidence="4" id="KW-0238">DNA-binding</keyword>
<gene>
    <name evidence="11" type="ORF">SCODWIG_03516</name>
</gene>
<reference evidence="12" key="1">
    <citation type="submission" date="2018-06" db="EMBL/GenBank/DDBJ databases">
        <authorList>
            <person name="Guldener U."/>
        </authorList>
    </citation>
    <scope>NUCLEOTIDE SEQUENCE [LARGE SCALE GENOMIC DNA]</scope>
    <source>
        <strain evidence="12">UTAD17</strain>
    </source>
</reference>
<organism evidence="11 12">
    <name type="scientific">Saccharomycodes ludwigii</name>
    <dbReference type="NCBI Taxonomy" id="36035"/>
    <lineage>
        <taxon>Eukaryota</taxon>
        <taxon>Fungi</taxon>
        <taxon>Dikarya</taxon>
        <taxon>Ascomycota</taxon>
        <taxon>Saccharomycotina</taxon>
        <taxon>Saccharomycetes</taxon>
        <taxon>Saccharomycodales</taxon>
        <taxon>Saccharomycodaceae</taxon>
        <taxon>Saccharomycodes</taxon>
    </lineage>
</organism>
<dbReference type="EMBL" id="UFAJ01000873">
    <property type="protein sequence ID" value="SSD61755.1"/>
    <property type="molecule type" value="Genomic_DNA"/>
</dbReference>
<protein>
    <recommendedName>
        <fullName evidence="10">BZIP domain-containing protein</fullName>
    </recommendedName>
</protein>
<keyword evidence="2" id="KW-0028">Amino-acid biosynthesis</keyword>
<dbReference type="GO" id="GO:0000978">
    <property type="term" value="F:RNA polymerase II cis-regulatory region sequence-specific DNA binding"/>
    <property type="evidence" value="ECO:0007669"/>
    <property type="project" value="TreeGrafter"/>
</dbReference>
<feature type="coiled-coil region" evidence="9">
    <location>
        <begin position="231"/>
        <end position="265"/>
    </location>
</feature>
<evidence type="ECO:0000256" key="9">
    <source>
        <dbReference type="SAM" id="Coils"/>
    </source>
</evidence>
<comment type="subcellular location">
    <subcellularLocation>
        <location evidence="1">Nucleus</location>
    </subcellularLocation>
</comment>
<dbReference type="Pfam" id="PF07716">
    <property type="entry name" value="bZIP_2"/>
    <property type="match status" value="1"/>
</dbReference>
<keyword evidence="3" id="KW-0805">Transcription regulation</keyword>
<dbReference type="PANTHER" id="PTHR11462">
    <property type="entry name" value="JUN TRANSCRIPTION FACTOR-RELATED"/>
    <property type="match status" value="1"/>
</dbReference>
<evidence type="ECO:0000256" key="3">
    <source>
        <dbReference type="ARBA" id="ARBA00023015"/>
    </source>
</evidence>
<dbReference type="PROSITE" id="PS00036">
    <property type="entry name" value="BZIP_BASIC"/>
    <property type="match status" value="1"/>
</dbReference>
<dbReference type="Proteomes" id="UP000262825">
    <property type="component" value="Unassembled WGS sequence"/>
</dbReference>
<dbReference type="SUPFAM" id="SSF57959">
    <property type="entry name" value="Leucine zipper domain"/>
    <property type="match status" value="1"/>
</dbReference>
<dbReference type="GO" id="GO:0001080">
    <property type="term" value="P:nitrogen catabolite activation of transcription from RNA polymerase II promoter"/>
    <property type="evidence" value="ECO:0007669"/>
    <property type="project" value="TreeGrafter"/>
</dbReference>
<comment type="similarity">
    <text evidence="8">Belongs to the bZIP family. GCN4 subfamily.</text>
</comment>
<dbReference type="VEuPathDB" id="FungiDB:SCODWIG_03516"/>
<keyword evidence="12" id="KW-1185">Reference proteome</keyword>
<dbReference type="GO" id="GO:1903833">
    <property type="term" value="P:positive regulation of cellular response to amino acid starvation"/>
    <property type="evidence" value="ECO:0007669"/>
    <property type="project" value="TreeGrafter"/>
</dbReference>
<dbReference type="PANTHER" id="PTHR11462:SF35">
    <property type="entry name" value="TRANSCRIPTION FACTOR JRA"/>
    <property type="match status" value="1"/>
</dbReference>
<accession>A0A376BAP8</accession>
<evidence type="ECO:0000256" key="8">
    <source>
        <dbReference type="ARBA" id="ARBA00061302"/>
    </source>
</evidence>
<evidence type="ECO:0000256" key="2">
    <source>
        <dbReference type="ARBA" id="ARBA00022605"/>
    </source>
</evidence>
<dbReference type="FunFam" id="3.30.160.60:FF:001491">
    <property type="entry name" value="Cross-pathway control protein A"/>
    <property type="match status" value="1"/>
</dbReference>
<keyword evidence="9" id="KW-0175">Coiled coil</keyword>
<evidence type="ECO:0000259" key="10">
    <source>
        <dbReference type="PROSITE" id="PS50217"/>
    </source>
</evidence>
<dbReference type="GO" id="GO:0000981">
    <property type="term" value="F:DNA-binding transcription factor activity, RNA polymerase II-specific"/>
    <property type="evidence" value="ECO:0007669"/>
    <property type="project" value="TreeGrafter"/>
</dbReference>
<keyword evidence="7" id="KW-0539">Nucleus</keyword>
<dbReference type="SMART" id="SM00338">
    <property type="entry name" value="BRLZ"/>
    <property type="match status" value="1"/>
</dbReference>
<dbReference type="GO" id="GO:0008652">
    <property type="term" value="P:amino acid biosynthetic process"/>
    <property type="evidence" value="ECO:0007669"/>
    <property type="project" value="UniProtKB-KW"/>
</dbReference>
<evidence type="ECO:0000256" key="7">
    <source>
        <dbReference type="ARBA" id="ARBA00023242"/>
    </source>
</evidence>
<sequence>MKMSASMYNDEQKKENTNCPNVVGELVFNKFAKIMEGPEHSEYRALYTGTENTKNDIEETEEWLNFEYKNSPAAGTVKIENEEEQLANEALINGFLSCDSSPMLEIDNVDDSNPETWTCLFDDEPMEKEDSSAVVSSDVVGAANPKGGITTTTGNGFLPTPVLEDDLEVGCSDIKLKTITTKKVNKKVDHLGIVAYNRRNRSTSLKPIELVSEDPAALKRAKNTEAARRSRARKAERMSQLEAKVEELLARNSALEEEVLRLRSMLGE</sequence>
<dbReference type="InterPro" id="IPR004827">
    <property type="entry name" value="bZIP"/>
</dbReference>
<evidence type="ECO:0000256" key="1">
    <source>
        <dbReference type="ARBA" id="ARBA00004123"/>
    </source>
</evidence>
<evidence type="ECO:0000313" key="11">
    <source>
        <dbReference type="EMBL" id="SSD61755.1"/>
    </source>
</evidence>
<evidence type="ECO:0000256" key="6">
    <source>
        <dbReference type="ARBA" id="ARBA00023163"/>
    </source>
</evidence>
<dbReference type="GO" id="GO:0005667">
    <property type="term" value="C:transcription regulator complex"/>
    <property type="evidence" value="ECO:0007669"/>
    <property type="project" value="TreeGrafter"/>
</dbReference>
<keyword evidence="6" id="KW-0804">Transcription</keyword>